<evidence type="ECO:0000256" key="2">
    <source>
        <dbReference type="ARBA" id="ARBA00005690"/>
    </source>
</evidence>
<evidence type="ECO:0000256" key="4">
    <source>
        <dbReference type="ARBA" id="ARBA00022723"/>
    </source>
</evidence>
<keyword evidence="6 11" id="KW-0862">Zinc</keyword>
<name>A0A914L5N7_MELIC</name>
<evidence type="ECO:0000259" key="14">
    <source>
        <dbReference type="Pfam" id="PF16900"/>
    </source>
</evidence>
<comment type="subcellular location">
    <subcellularLocation>
        <location evidence="1 11">Nucleus</location>
    </subcellularLocation>
</comment>
<evidence type="ECO:0000256" key="12">
    <source>
        <dbReference type="SAM" id="MobiDB-lite"/>
    </source>
</evidence>
<comment type="similarity">
    <text evidence="2 11">Belongs to the replication factor A protein 1 family.</text>
</comment>
<dbReference type="GO" id="GO:0006260">
    <property type="term" value="P:DNA replication"/>
    <property type="evidence" value="ECO:0007669"/>
    <property type="project" value="UniProtKB-KW"/>
</dbReference>
<keyword evidence="7 11" id="KW-0238">DNA-binding</keyword>
<dbReference type="InterPro" id="IPR004591">
    <property type="entry name" value="Rfa1"/>
</dbReference>
<comment type="subunit">
    <text evidence="10 11">Component of the heterotrimeric canonical replication protein A complex (RPA).</text>
</comment>
<evidence type="ECO:0000259" key="13">
    <source>
        <dbReference type="Pfam" id="PF08646"/>
    </source>
</evidence>
<evidence type="ECO:0000256" key="10">
    <source>
        <dbReference type="ARBA" id="ARBA00062035"/>
    </source>
</evidence>
<dbReference type="CDD" id="cd04475">
    <property type="entry name" value="RPA1_DBD_B"/>
    <property type="match status" value="1"/>
</dbReference>
<dbReference type="PANTHER" id="PTHR47165">
    <property type="entry name" value="OS03G0429900 PROTEIN"/>
    <property type="match status" value="1"/>
</dbReference>
<accession>A0A914L5N7</accession>
<organism evidence="15 16">
    <name type="scientific">Meloidogyne incognita</name>
    <name type="common">Southern root-knot nematode worm</name>
    <name type="synonym">Oxyuris incognita</name>
    <dbReference type="NCBI Taxonomy" id="6306"/>
    <lineage>
        <taxon>Eukaryota</taxon>
        <taxon>Metazoa</taxon>
        <taxon>Ecdysozoa</taxon>
        <taxon>Nematoda</taxon>
        <taxon>Chromadorea</taxon>
        <taxon>Rhabditida</taxon>
        <taxon>Tylenchina</taxon>
        <taxon>Tylenchomorpha</taxon>
        <taxon>Tylenchoidea</taxon>
        <taxon>Meloidogynidae</taxon>
        <taxon>Meloidogyninae</taxon>
        <taxon>Meloidogyne</taxon>
        <taxon>Meloidogyne incognita group</taxon>
    </lineage>
</organism>
<dbReference type="Gene3D" id="2.40.50.140">
    <property type="entry name" value="Nucleic acid-binding proteins"/>
    <property type="match status" value="4"/>
</dbReference>
<dbReference type="InterPro" id="IPR047192">
    <property type="entry name" value="Euk_RPA1_DBD_C"/>
</dbReference>
<evidence type="ECO:0000256" key="5">
    <source>
        <dbReference type="ARBA" id="ARBA00022771"/>
    </source>
</evidence>
<keyword evidence="8 11" id="KW-0539">Nucleus</keyword>
<dbReference type="InterPro" id="IPR012340">
    <property type="entry name" value="NA-bd_OB-fold"/>
</dbReference>
<evidence type="ECO:0000313" key="15">
    <source>
        <dbReference type="Proteomes" id="UP000887563"/>
    </source>
</evidence>
<keyword evidence="15" id="KW-1185">Reference proteome</keyword>
<dbReference type="GO" id="GO:0008270">
    <property type="term" value="F:zinc ion binding"/>
    <property type="evidence" value="ECO:0007669"/>
    <property type="project" value="UniProtKB-KW"/>
</dbReference>
<dbReference type="Pfam" id="PF08646">
    <property type="entry name" value="Rep_fac-A_C"/>
    <property type="match status" value="1"/>
</dbReference>
<dbReference type="PANTHER" id="PTHR47165:SF4">
    <property type="entry name" value="OS03G0429900 PROTEIN"/>
    <property type="match status" value="1"/>
</dbReference>
<dbReference type="InterPro" id="IPR013955">
    <property type="entry name" value="Rep_factor-A_C"/>
</dbReference>
<feature type="domain" description="Replication factor A C-terminal" evidence="13">
    <location>
        <begin position="462"/>
        <end position="586"/>
    </location>
</feature>
<keyword evidence="5 11" id="KW-0863">Zinc-finger</keyword>
<evidence type="ECO:0000256" key="6">
    <source>
        <dbReference type="ARBA" id="ARBA00022833"/>
    </source>
</evidence>
<dbReference type="Pfam" id="PF16900">
    <property type="entry name" value="REPA_OB_2"/>
    <property type="match status" value="1"/>
</dbReference>
<dbReference type="InterPro" id="IPR031657">
    <property type="entry name" value="REPA_OB_2"/>
</dbReference>
<evidence type="ECO:0000256" key="1">
    <source>
        <dbReference type="ARBA" id="ARBA00004123"/>
    </source>
</evidence>
<keyword evidence="4 11" id="KW-0479">Metal-binding</keyword>
<dbReference type="FunFam" id="2.40.50.140:FF:000041">
    <property type="entry name" value="Replication protein A subunit"/>
    <property type="match status" value="1"/>
</dbReference>
<evidence type="ECO:0000313" key="16">
    <source>
        <dbReference type="WBParaSite" id="Minc3s00287g09464"/>
    </source>
</evidence>
<dbReference type="Proteomes" id="UP000887563">
    <property type="component" value="Unplaced"/>
</dbReference>
<keyword evidence="3 11" id="KW-0235">DNA replication</keyword>
<dbReference type="SUPFAM" id="SSF50249">
    <property type="entry name" value="Nucleic acid-binding proteins"/>
    <property type="match status" value="3"/>
</dbReference>
<dbReference type="WBParaSite" id="Minc3s00287g09464">
    <property type="protein sequence ID" value="Minc3s00287g09464"/>
    <property type="gene ID" value="Minc3s00287g09464"/>
</dbReference>
<proteinExistence type="inferred from homology"/>
<dbReference type="NCBIfam" id="TIGR00617">
    <property type="entry name" value="rpa1"/>
    <property type="match status" value="1"/>
</dbReference>
<protein>
    <recommendedName>
        <fullName evidence="11">Replication protein A subunit</fullName>
    </recommendedName>
</protein>
<dbReference type="GO" id="GO:0006310">
    <property type="term" value="P:DNA recombination"/>
    <property type="evidence" value="ECO:0007669"/>
    <property type="project" value="InterPro"/>
</dbReference>
<dbReference type="AlphaFoldDB" id="A0A914L5N7"/>
<dbReference type="GO" id="GO:0005634">
    <property type="term" value="C:nucleus"/>
    <property type="evidence" value="ECO:0007669"/>
    <property type="project" value="UniProtKB-SubCell"/>
</dbReference>
<dbReference type="CDD" id="cd04474">
    <property type="entry name" value="RPA1_DBD_A"/>
    <property type="match status" value="1"/>
</dbReference>
<feature type="compositionally biased region" description="Polar residues" evidence="12">
    <location>
        <begin position="147"/>
        <end position="173"/>
    </location>
</feature>
<evidence type="ECO:0000256" key="8">
    <source>
        <dbReference type="ARBA" id="ARBA00023242"/>
    </source>
</evidence>
<comment type="function">
    <text evidence="9 11">As part of the heterotrimeric replication protein A complex (RPA/RP-A), binds and stabilizes single-stranded DNA intermediates, that form during DNA replication or upon DNA stress. It prevents their reannealing and in parallel, recruits and activates different proteins and complexes involved in DNA metabolism. Thereby, it plays an essential role both in DNA replication and the cellular response to DNA damage.</text>
</comment>
<evidence type="ECO:0000256" key="9">
    <source>
        <dbReference type="ARBA" id="ARBA00058595"/>
    </source>
</evidence>
<dbReference type="FunFam" id="2.40.50.140:FF:000090">
    <property type="entry name" value="Replication protein A subunit"/>
    <property type="match status" value="1"/>
</dbReference>
<sequence>MDSSQPKLSHCFFQYFFDDKVPNGYQPILQVLQIRPLQGQNQLRARLSDGIFAYAGCVVTNLISARFQADQLSTNNGIIQVTKWKRTFTSGKIVFNMLDYNLISLEFPVIGNPQAHSGNPEEYRNYMQNQSDFLQHTPTKTEPENAWGTSSAKRGRNNSSPERQPLTKRQPNASAMPGIVPIGLITPYCNKWRICGIVSSKDPQIKEFTNAKGKFRVFGFVLTDQSSSSIRISAFSEVADKYFPMLENGQAYYVSGGARAGSVKAANKQFNNTGHDYEIVLDRDSEIVYCNDKFEPPKLRLKPVHLVNIPQHANECVDVQAVVERVGEPTQVMSRKDQRLLDKREVFLVDKSGTEICLTLWNEMVQSFEVEPGKVIGIKGAVVREFNGGFSLSNTTGTQIIEDPEGDFTRQLYQWYRDQKPLQEIKSLTIKTDFATVIERDLRLIGPLLQHGIDRDSEKGQYLYIKGMVNAVKTEQAIYQACPVKGCRKKLQMEGNQYRCEKCNQTFDNYSNILMLQLEVADFTGTVWMTMFDELATSLLETSADELAQLQRDDHYRFDAIFNKIRFHDFVFRIRAKYEIYNLRPRESQIVCF</sequence>
<evidence type="ECO:0000256" key="3">
    <source>
        <dbReference type="ARBA" id="ARBA00022705"/>
    </source>
</evidence>
<evidence type="ECO:0000256" key="11">
    <source>
        <dbReference type="RuleBase" id="RU364130"/>
    </source>
</evidence>
<evidence type="ECO:0000256" key="7">
    <source>
        <dbReference type="ARBA" id="ARBA00023125"/>
    </source>
</evidence>
<dbReference type="CDD" id="cd04476">
    <property type="entry name" value="RPA1_DBD_C"/>
    <property type="match status" value="1"/>
</dbReference>
<dbReference type="GO" id="GO:0003677">
    <property type="term" value="F:DNA binding"/>
    <property type="evidence" value="ECO:0007669"/>
    <property type="project" value="UniProtKB-KW"/>
</dbReference>
<dbReference type="GO" id="GO:0006281">
    <property type="term" value="P:DNA repair"/>
    <property type="evidence" value="ECO:0007669"/>
    <property type="project" value="InterPro"/>
</dbReference>
<feature type="domain" description="Replication protein A OB" evidence="14">
    <location>
        <begin position="312"/>
        <end position="401"/>
    </location>
</feature>
<reference evidence="16" key="1">
    <citation type="submission" date="2022-11" db="UniProtKB">
        <authorList>
            <consortium name="WormBaseParasite"/>
        </authorList>
    </citation>
    <scope>IDENTIFICATION</scope>
</reference>
<feature type="region of interest" description="Disordered" evidence="12">
    <location>
        <begin position="136"/>
        <end position="174"/>
    </location>
</feature>